<evidence type="ECO:0000256" key="7">
    <source>
        <dbReference type="ARBA" id="ARBA00022840"/>
    </source>
</evidence>
<keyword evidence="3" id="KW-0227">DNA damage</keyword>
<dbReference type="Pfam" id="PF21445">
    <property type="entry name" value="ADDB_N"/>
    <property type="match status" value="1"/>
</dbReference>
<evidence type="ECO:0000313" key="13">
    <source>
        <dbReference type="EMBL" id="MBP2057078.1"/>
    </source>
</evidence>
<dbReference type="InterPro" id="IPR049035">
    <property type="entry name" value="ADDB_N"/>
</dbReference>
<gene>
    <name evidence="13" type="ORF">J2Z60_000240</name>
</gene>
<evidence type="ECO:0000256" key="5">
    <source>
        <dbReference type="ARBA" id="ARBA00022806"/>
    </source>
</evidence>
<dbReference type="Pfam" id="PF12705">
    <property type="entry name" value="PDDEXK_1"/>
    <property type="match status" value="1"/>
</dbReference>
<organism evidence="13 14">
    <name type="scientific">Lactobacillus colini</name>
    <dbReference type="NCBI Taxonomy" id="1819254"/>
    <lineage>
        <taxon>Bacteria</taxon>
        <taxon>Bacillati</taxon>
        <taxon>Bacillota</taxon>
        <taxon>Bacilli</taxon>
        <taxon>Lactobacillales</taxon>
        <taxon>Lactobacillaceae</taxon>
        <taxon>Lactobacillus</taxon>
    </lineage>
</organism>
<keyword evidence="7" id="KW-0067">ATP-binding</keyword>
<feature type="domain" description="PD-(D/E)XK endonuclease-like" evidence="11">
    <location>
        <begin position="767"/>
        <end position="1008"/>
    </location>
</feature>
<feature type="coiled-coil region" evidence="10">
    <location>
        <begin position="443"/>
        <end position="477"/>
    </location>
</feature>
<sequence>MINLITGRQSDDLQSVVINQAIKTYHDNKEKKTFIIVPNHIKFTTEVKSLKKLTTPDNQQVATHNLQILSFSRLAWYFLRNESVILPQILDDAASTMLLKQIVQEKKEQLLLFKDTEVANGALKQIYEAILSVRQGNLDLEDIDKTNLDEETNRKIHDLRLIYNDFIDALAGKFATKDEMQFLLNKYLAERQSLEGANFYFTDFSHFSLQELLTVQLISKKAANTNLFFKTKNGKISADNKPGNYDYIVQRTIEQLEHFWQDQNLNYATLEYQNTRSKTNKTTLNGIWTKELPPKGQEIGNFVQFVKADSRYAEAYFVARTIYQQVALNNYRYRDFLVLAPNLSEYETYLAPILRQNKIPFFDDLQKQMKYHPLVVIIESLQHLLKNNLLTNDVLALAKSKLLIPSNYEDEIAYQYDLDQLENFVLAHGINHNLWHRKLNDFVDAQVIKLDNATDEIERLENLRKYLISRIDKLLSKLKNASDVQAGVMEFWNFLISNKVSKQLENWRTQAIDRNDLQSAQEPEQVWSTLQQLIKDYLLIAKDFDAEAFLDLLVSGFSEATFSQIPSTLDAVNISELGMVQNFDYKQVFIIGATSSNLPKIQTIPGFLTSENIEKINVGSEEDKYLEDNQKVNNLDQEYQFGNILSLASDKIYLSYPILNTANERLQPSIYYRQLVSLTGNKEFAQHDLPSEDGDALSFITNPQSSLGYLAYMNKNDYAYSHDLLQLTQDKLPKLTKQVLTANEFKNIPLDLDSSLAQELYGKNIETSVSQLEQYYQNSFEYFLNYGLRLRPRFENELDVIQAGNYYHETFDNLVKYLKKRKQNLDDLTSNELNKVLQEIHFNLQVQGRYRQLLDDPFNKYLFRKLDQTTNNVAHFWHRNLSKTTFRPQYSELSFGKGQKVKGLAYEIVDSDGHKHNVNLRGKIDRVDLAKINEHDVVGQVIDYKSSQKNFDMSLFASGISLQMVSYLAVLDQNTNFFTGDKNKQLDVLGAFYQTITRKIKRINDKNLIKTDYSVDPVMEAVKALQYQGILIDDISLLRQIEPGMNLQNKSDLYAKVSLKNDGHFTKTTMVFTNEQINKILAYNDFLINKAAGDILSGKIKLNPYKVGQRTALDYSQYKDIQFFDAMLPENNYHDITSIGSVDELIKYIDEILKKGKTDGRIY</sequence>
<dbReference type="SUPFAM" id="SSF52540">
    <property type="entry name" value="P-loop containing nucleoside triphosphate hydrolases"/>
    <property type="match status" value="1"/>
</dbReference>
<name>A0ABS4MBM5_9LACO</name>
<evidence type="ECO:0000256" key="10">
    <source>
        <dbReference type="SAM" id="Coils"/>
    </source>
</evidence>
<feature type="domain" description="ATP-dependent helicase/deoxyribonuclease subunit B N-terminal" evidence="12">
    <location>
        <begin position="4"/>
        <end position="284"/>
    </location>
</feature>
<comment type="caution">
    <text evidence="13">The sequence shown here is derived from an EMBL/GenBank/DDBJ whole genome shotgun (WGS) entry which is preliminary data.</text>
</comment>
<keyword evidence="8" id="KW-0238">DNA-binding</keyword>
<evidence type="ECO:0000256" key="8">
    <source>
        <dbReference type="ARBA" id="ARBA00023125"/>
    </source>
</evidence>
<evidence type="ECO:0000256" key="2">
    <source>
        <dbReference type="ARBA" id="ARBA00022741"/>
    </source>
</evidence>
<keyword evidence="5 13" id="KW-0347">Helicase</keyword>
<dbReference type="EC" id="3.6.4.12" evidence="13"/>
<keyword evidence="10" id="KW-0175">Coiled coil</keyword>
<evidence type="ECO:0000256" key="1">
    <source>
        <dbReference type="ARBA" id="ARBA00022722"/>
    </source>
</evidence>
<evidence type="ECO:0000256" key="3">
    <source>
        <dbReference type="ARBA" id="ARBA00022763"/>
    </source>
</evidence>
<evidence type="ECO:0000256" key="9">
    <source>
        <dbReference type="ARBA" id="ARBA00023204"/>
    </source>
</evidence>
<keyword evidence="1" id="KW-0540">Nuclease</keyword>
<evidence type="ECO:0000259" key="11">
    <source>
        <dbReference type="Pfam" id="PF12705"/>
    </source>
</evidence>
<dbReference type="EMBL" id="JAGGLU010000001">
    <property type="protein sequence ID" value="MBP2057078.1"/>
    <property type="molecule type" value="Genomic_DNA"/>
</dbReference>
<proteinExistence type="predicted"/>
<evidence type="ECO:0000256" key="6">
    <source>
        <dbReference type="ARBA" id="ARBA00022839"/>
    </source>
</evidence>
<dbReference type="EC" id="3.1.-.-" evidence="13"/>
<accession>A0ABS4MBM5</accession>
<keyword evidence="2" id="KW-0547">Nucleotide-binding</keyword>
<dbReference type="PANTHER" id="PTHR30591">
    <property type="entry name" value="RECBCD ENZYME SUBUNIT RECC"/>
    <property type="match status" value="1"/>
</dbReference>
<dbReference type="InterPro" id="IPR027417">
    <property type="entry name" value="P-loop_NTPase"/>
</dbReference>
<keyword evidence="9" id="KW-0234">DNA repair</keyword>
<evidence type="ECO:0000259" key="12">
    <source>
        <dbReference type="Pfam" id="PF21445"/>
    </source>
</evidence>
<dbReference type="RefSeq" id="WP_209685563.1">
    <property type="nucleotide sequence ID" value="NZ_JAGGLU010000001.1"/>
</dbReference>
<dbReference type="GO" id="GO:0003678">
    <property type="term" value="F:DNA helicase activity"/>
    <property type="evidence" value="ECO:0007669"/>
    <property type="project" value="UniProtKB-EC"/>
</dbReference>
<dbReference type="PANTHER" id="PTHR30591:SF1">
    <property type="entry name" value="RECBCD ENZYME SUBUNIT RECC"/>
    <property type="match status" value="1"/>
</dbReference>
<keyword evidence="4 13" id="KW-0378">Hydrolase</keyword>
<dbReference type="Proteomes" id="UP001519292">
    <property type="component" value="Unassembled WGS sequence"/>
</dbReference>
<evidence type="ECO:0000256" key="4">
    <source>
        <dbReference type="ARBA" id="ARBA00022801"/>
    </source>
</evidence>
<dbReference type="InterPro" id="IPR038726">
    <property type="entry name" value="PDDEXK_AddAB-type"/>
</dbReference>
<dbReference type="GO" id="GO:0016787">
    <property type="term" value="F:hydrolase activity"/>
    <property type="evidence" value="ECO:0007669"/>
    <property type="project" value="UniProtKB-KW"/>
</dbReference>
<evidence type="ECO:0000313" key="14">
    <source>
        <dbReference type="Proteomes" id="UP001519292"/>
    </source>
</evidence>
<keyword evidence="6" id="KW-0269">Exonuclease</keyword>
<dbReference type="Gene3D" id="3.40.50.300">
    <property type="entry name" value="P-loop containing nucleotide triphosphate hydrolases"/>
    <property type="match status" value="4"/>
</dbReference>
<protein>
    <submittedName>
        <fullName evidence="13">ATP-dependent helicase/nuclease subunit B</fullName>
        <ecNumber evidence="13">3.1.-.-</ecNumber>
        <ecNumber evidence="13">3.6.4.12</ecNumber>
    </submittedName>
</protein>
<keyword evidence="14" id="KW-1185">Reference proteome</keyword>
<reference evidence="13 14" key="1">
    <citation type="submission" date="2021-03" db="EMBL/GenBank/DDBJ databases">
        <title>Genomic Encyclopedia of Type Strains, Phase IV (KMG-IV): sequencing the most valuable type-strain genomes for metagenomic binning, comparative biology and taxonomic classification.</title>
        <authorList>
            <person name="Goeker M."/>
        </authorList>
    </citation>
    <scope>NUCLEOTIDE SEQUENCE [LARGE SCALE GENOMIC DNA]</scope>
    <source>
        <strain evidence="13 14">DSM 101872</strain>
    </source>
</reference>